<accession>A0ABN8JT90</accession>
<evidence type="ECO:0000313" key="2">
    <source>
        <dbReference type="Proteomes" id="UP001153050"/>
    </source>
</evidence>
<organism evidence="1 2">
    <name type="scientific">Mesorhizobium escarrei</name>
    <dbReference type="NCBI Taxonomy" id="666018"/>
    <lineage>
        <taxon>Bacteria</taxon>
        <taxon>Pseudomonadati</taxon>
        <taxon>Pseudomonadota</taxon>
        <taxon>Alphaproteobacteria</taxon>
        <taxon>Hyphomicrobiales</taxon>
        <taxon>Phyllobacteriaceae</taxon>
        <taxon>Mesorhizobium</taxon>
    </lineage>
</organism>
<dbReference type="EMBL" id="CAKXZT010000121">
    <property type="protein sequence ID" value="CAH2400753.1"/>
    <property type="molecule type" value="Genomic_DNA"/>
</dbReference>
<protein>
    <submittedName>
        <fullName evidence="1">Uncharacterized protein</fullName>
    </submittedName>
</protein>
<proteinExistence type="predicted"/>
<gene>
    <name evidence="1" type="ORF">MES5069_270028</name>
</gene>
<name>A0ABN8JT90_9HYPH</name>
<reference evidence="1 2" key="1">
    <citation type="submission" date="2022-03" db="EMBL/GenBank/DDBJ databases">
        <authorList>
            <person name="Brunel B."/>
        </authorList>
    </citation>
    <scope>NUCLEOTIDE SEQUENCE [LARGE SCALE GENOMIC DNA]</scope>
    <source>
        <strain evidence="1">STM5069sample</strain>
    </source>
</reference>
<evidence type="ECO:0000313" key="1">
    <source>
        <dbReference type="EMBL" id="CAH2400753.1"/>
    </source>
</evidence>
<keyword evidence="2" id="KW-1185">Reference proteome</keyword>
<dbReference type="Proteomes" id="UP001153050">
    <property type="component" value="Unassembled WGS sequence"/>
</dbReference>
<sequence>MTQTFLGLAAVDVWSRLRMFFSRGREAAADTFAPREDVRQGEELLRLPERDESFYLCMYGHW</sequence>
<comment type="caution">
    <text evidence="1">The sequence shown here is derived from an EMBL/GenBank/DDBJ whole genome shotgun (WGS) entry which is preliminary data.</text>
</comment>